<feature type="domain" description="Outer membrane protein beta-barrel" evidence="10">
    <location>
        <begin position="382"/>
        <end position="789"/>
    </location>
</feature>
<name>A0AAU7EGK8_9FLAO</name>
<feature type="domain" description="TonB-dependent receptor plug" evidence="9">
    <location>
        <begin position="153"/>
        <end position="230"/>
    </location>
</feature>
<proteinExistence type="inferred from homology"/>
<dbReference type="InterPro" id="IPR036942">
    <property type="entry name" value="Beta-barrel_TonB_sf"/>
</dbReference>
<evidence type="ECO:0000256" key="8">
    <source>
        <dbReference type="SAM" id="SignalP"/>
    </source>
</evidence>
<dbReference type="EMBL" id="CP155618">
    <property type="protein sequence ID" value="XBL14182.1"/>
    <property type="molecule type" value="Genomic_DNA"/>
</dbReference>
<feature type="signal peptide" evidence="8">
    <location>
        <begin position="1"/>
        <end position="20"/>
    </location>
</feature>
<reference evidence="11" key="1">
    <citation type="submission" date="2024-04" db="EMBL/GenBank/DDBJ databases">
        <title>Mariniflexile litorale, isolated from the shallow sediments of the Sea of Japan.</title>
        <authorList>
            <person name="Romanenko L."/>
            <person name="Isaeva M."/>
        </authorList>
    </citation>
    <scope>NUCLEOTIDE SEQUENCE [LARGE SCALE GENOMIC DNA]</scope>
    <source>
        <strain evidence="11">KMM 9835</strain>
    </source>
</reference>
<comment type="subcellular location">
    <subcellularLocation>
        <location evidence="1 7">Cell outer membrane</location>
        <topology evidence="1 7">Multi-pass membrane protein</topology>
    </subcellularLocation>
</comment>
<evidence type="ECO:0000256" key="5">
    <source>
        <dbReference type="ARBA" id="ARBA00023136"/>
    </source>
</evidence>
<dbReference type="SUPFAM" id="SSF56935">
    <property type="entry name" value="Porins"/>
    <property type="match status" value="1"/>
</dbReference>
<keyword evidence="8" id="KW-0732">Signal</keyword>
<dbReference type="InterPro" id="IPR037066">
    <property type="entry name" value="Plug_dom_sf"/>
</dbReference>
<dbReference type="InterPro" id="IPR039426">
    <property type="entry name" value="TonB-dep_rcpt-like"/>
</dbReference>
<accession>A0AAU7EGK8</accession>
<dbReference type="KEGG" id="mlil:QLS71_017940"/>
<evidence type="ECO:0000256" key="2">
    <source>
        <dbReference type="ARBA" id="ARBA00022448"/>
    </source>
</evidence>
<dbReference type="InterPro" id="IPR041700">
    <property type="entry name" value="OMP_b-brl_3"/>
</dbReference>
<evidence type="ECO:0000313" key="12">
    <source>
        <dbReference type="Proteomes" id="UP001224325"/>
    </source>
</evidence>
<keyword evidence="4 7" id="KW-0812">Transmembrane</keyword>
<dbReference type="PROSITE" id="PS52016">
    <property type="entry name" value="TONB_DEPENDENT_REC_3"/>
    <property type="match status" value="1"/>
</dbReference>
<organism evidence="11 12">
    <name type="scientific">Mariniflexile litorale</name>
    <dbReference type="NCBI Taxonomy" id="3045158"/>
    <lineage>
        <taxon>Bacteria</taxon>
        <taxon>Pseudomonadati</taxon>
        <taxon>Bacteroidota</taxon>
        <taxon>Flavobacteriia</taxon>
        <taxon>Flavobacteriales</taxon>
        <taxon>Flavobacteriaceae</taxon>
        <taxon>Mariniflexile</taxon>
    </lineage>
</organism>
<protein>
    <submittedName>
        <fullName evidence="11">Outer membrane beta-barrel protein</fullName>
    </submittedName>
</protein>
<evidence type="ECO:0000256" key="3">
    <source>
        <dbReference type="ARBA" id="ARBA00022452"/>
    </source>
</evidence>
<keyword evidence="5 7" id="KW-0472">Membrane</keyword>
<keyword evidence="3 7" id="KW-1134">Transmembrane beta strand</keyword>
<feature type="chain" id="PRO_5043772733" evidence="8">
    <location>
        <begin position="21"/>
        <end position="812"/>
    </location>
</feature>
<dbReference type="Pfam" id="PF13620">
    <property type="entry name" value="CarboxypepD_reg"/>
    <property type="match status" value="1"/>
</dbReference>
<dbReference type="InterPro" id="IPR008969">
    <property type="entry name" value="CarboxyPept-like_regulatory"/>
</dbReference>
<keyword evidence="2 7" id="KW-0813">Transport</keyword>
<dbReference type="Gene3D" id="2.40.170.20">
    <property type="entry name" value="TonB-dependent receptor, beta-barrel domain"/>
    <property type="match status" value="1"/>
</dbReference>
<dbReference type="Pfam" id="PF07715">
    <property type="entry name" value="Plug"/>
    <property type="match status" value="1"/>
</dbReference>
<dbReference type="PANTHER" id="PTHR40980:SF4">
    <property type="entry name" value="TONB-DEPENDENT RECEPTOR-LIKE BETA-BARREL DOMAIN-CONTAINING PROTEIN"/>
    <property type="match status" value="1"/>
</dbReference>
<dbReference type="AlphaFoldDB" id="A0AAU7EGK8"/>
<evidence type="ECO:0000259" key="9">
    <source>
        <dbReference type="Pfam" id="PF07715"/>
    </source>
</evidence>
<dbReference type="InterPro" id="IPR012910">
    <property type="entry name" value="Plug_dom"/>
</dbReference>
<comment type="similarity">
    <text evidence="7">Belongs to the TonB-dependent receptor family.</text>
</comment>
<dbReference type="RefSeq" id="WP_308993577.1">
    <property type="nucleotide sequence ID" value="NZ_CP155618.1"/>
</dbReference>
<dbReference type="Proteomes" id="UP001224325">
    <property type="component" value="Chromosome"/>
</dbReference>
<dbReference type="SUPFAM" id="SSF49464">
    <property type="entry name" value="Carboxypeptidase regulatory domain-like"/>
    <property type="match status" value="1"/>
</dbReference>
<gene>
    <name evidence="11" type="ORF">QLS71_017940</name>
</gene>
<keyword evidence="6 7" id="KW-0998">Cell outer membrane</keyword>
<sequence length="812" mass="91688">MIKTFISLFVFFSFIIHAHASPKNKHDFLDKNITITGKVIDKDTKDPLEYATVAFFSKKENKIVDGGITDANGNFSIKVAEGLYDVTIEYISYKKITLSNKKLVSDQNLGTIALEIDFASLGEVEIIAERTTVEIKLDKKIYNVGKDLTVSGGNVSDVLDNIPSVSVGVEGNVALRGNENVTILINGKPSGLVGLNSTEALRQLPADAIEKVEVITSPSARYQSEGTAGILNIILRRSKLQGFNGAITANAGYPKSAGLSGNINYRTGDVNFFNTTSYNYRESIGHAYTNTRYKTTGNYLDEKSDTDNQSKGITSNIGLEWYINDSASLTTSLVYRDSDNESNSTNKIVQYDENLNFTGQSIRLDPEFGGNKTIQYATNFTKNFKTSGHKFTFDFQYEDNKDNEESLIVNNGIETDKVETLDNQQNILLQSDYVLPIGENSQFELGYRGDFSTKSTDYTVELFNTTTNNFEIDNNLSNTFNFKVYVNAFYTQFGSKINKFSYLLGLRMENTQTTIDQPTSGDFKKKNITGLFPTINFSYELSERESLTLGYSRRLQRPRGFHLNPFPSRTSLTNIFQGNPDLDPSYSGLYDLGYLNRFNKVTLSTSIYFQHEKDDSNWVSFETGDTVQINGQDIPVVQRTPVNMATEDRYGYEFNVNYTPTRKWRINTDFNLFKNITRGDFNGVNYDAENLSWNIRLSNKYTLPANIDWQTNMDYRGPSKDAQNTREGIFSINLAFSKDLFKEKASIAFNISDLLNSRRFKGEIDTPTFFSTRDMQFRGGQNFNLSFTYRFNQKKKPERQNNGGGSGFDMEG</sequence>
<evidence type="ECO:0000256" key="6">
    <source>
        <dbReference type="ARBA" id="ARBA00023237"/>
    </source>
</evidence>
<evidence type="ECO:0000313" key="11">
    <source>
        <dbReference type="EMBL" id="XBL14182.1"/>
    </source>
</evidence>
<dbReference type="GO" id="GO:0009279">
    <property type="term" value="C:cell outer membrane"/>
    <property type="evidence" value="ECO:0007669"/>
    <property type="project" value="UniProtKB-SubCell"/>
</dbReference>
<keyword evidence="12" id="KW-1185">Reference proteome</keyword>
<evidence type="ECO:0000259" key="10">
    <source>
        <dbReference type="Pfam" id="PF14905"/>
    </source>
</evidence>
<dbReference type="Gene3D" id="2.170.130.10">
    <property type="entry name" value="TonB-dependent receptor, plug domain"/>
    <property type="match status" value="1"/>
</dbReference>
<dbReference type="Gene3D" id="2.60.40.1120">
    <property type="entry name" value="Carboxypeptidase-like, regulatory domain"/>
    <property type="match status" value="1"/>
</dbReference>
<evidence type="ECO:0000256" key="4">
    <source>
        <dbReference type="ARBA" id="ARBA00022692"/>
    </source>
</evidence>
<dbReference type="PANTHER" id="PTHR40980">
    <property type="entry name" value="PLUG DOMAIN-CONTAINING PROTEIN"/>
    <property type="match status" value="1"/>
</dbReference>
<evidence type="ECO:0000256" key="1">
    <source>
        <dbReference type="ARBA" id="ARBA00004571"/>
    </source>
</evidence>
<dbReference type="Pfam" id="PF14905">
    <property type="entry name" value="OMP_b-brl_3"/>
    <property type="match status" value="1"/>
</dbReference>
<evidence type="ECO:0000256" key="7">
    <source>
        <dbReference type="PROSITE-ProRule" id="PRU01360"/>
    </source>
</evidence>